<gene>
    <name evidence="1" type="ORF">A2494_04020</name>
</gene>
<proteinExistence type="predicted"/>
<evidence type="ECO:0000313" key="2">
    <source>
        <dbReference type="Proteomes" id="UP000178106"/>
    </source>
</evidence>
<reference evidence="1 2" key="1">
    <citation type="journal article" date="2016" name="Nat. Commun.">
        <title>Thousands of microbial genomes shed light on interconnected biogeochemical processes in an aquifer system.</title>
        <authorList>
            <person name="Anantharaman K."/>
            <person name="Brown C.T."/>
            <person name="Hug L.A."/>
            <person name="Sharon I."/>
            <person name="Castelle C.J."/>
            <person name="Probst A.J."/>
            <person name="Thomas B.C."/>
            <person name="Singh A."/>
            <person name="Wilkins M.J."/>
            <person name="Karaoz U."/>
            <person name="Brodie E.L."/>
            <person name="Williams K.H."/>
            <person name="Hubbard S.S."/>
            <person name="Banfield J.F."/>
        </authorList>
    </citation>
    <scope>NUCLEOTIDE SEQUENCE [LARGE SCALE GENOMIC DNA]</scope>
</reference>
<organism evidence="1 2">
    <name type="scientific">Candidatus Lloydbacteria bacterium RIFOXYC12_FULL_46_25</name>
    <dbReference type="NCBI Taxonomy" id="1798670"/>
    <lineage>
        <taxon>Bacteria</taxon>
        <taxon>Candidatus Lloydiibacteriota</taxon>
    </lineage>
</organism>
<name>A0A1G2DUE7_9BACT</name>
<comment type="caution">
    <text evidence="1">The sequence shown here is derived from an EMBL/GenBank/DDBJ whole genome shotgun (WGS) entry which is preliminary data.</text>
</comment>
<dbReference type="Proteomes" id="UP000178106">
    <property type="component" value="Unassembled WGS sequence"/>
</dbReference>
<evidence type="ECO:0000313" key="1">
    <source>
        <dbReference type="EMBL" id="OGZ16591.1"/>
    </source>
</evidence>
<dbReference type="EMBL" id="MHLU01000169">
    <property type="protein sequence ID" value="OGZ16591.1"/>
    <property type="molecule type" value="Genomic_DNA"/>
</dbReference>
<sequence>MGRGSRQPDTIGLELDRMLEAGIRKKKFELFEELKTSFHFTKLTSLAHGANHSANDRLAHAILDARWNNMPVGPVVEKYAQTYIYPHRKKN</sequence>
<accession>A0A1G2DUE7</accession>
<dbReference type="AlphaFoldDB" id="A0A1G2DUE7"/>
<protein>
    <submittedName>
        <fullName evidence="1">Uncharacterized protein</fullName>
    </submittedName>
</protein>